<name>A0ABS7TRI2_9BACT</name>
<feature type="compositionally biased region" description="Pro residues" evidence="1">
    <location>
        <begin position="122"/>
        <end position="166"/>
    </location>
</feature>
<evidence type="ECO:0000313" key="3">
    <source>
        <dbReference type="Proteomes" id="UP001139031"/>
    </source>
</evidence>
<organism evidence="2 3">
    <name type="scientific">Nannocystis pusilla</name>
    <dbReference type="NCBI Taxonomy" id="889268"/>
    <lineage>
        <taxon>Bacteria</taxon>
        <taxon>Pseudomonadati</taxon>
        <taxon>Myxococcota</taxon>
        <taxon>Polyangia</taxon>
        <taxon>Nannocystales</taxon>
        <taxon>Nannocystaceae</taxon>
        <taxon>Nannocystis</taxon>
    </lineage>
</organism>
<accession>A0ABS7TRI2</accession>
<reference evidence="2" key="1">
    <citation type="submission" date="2021-08" db="EMBL/GenBank/DDBJ databases">
        <authorList>
            <person name="Stevens D.C."/>
        </authorList>
    </citation>
    <scope>NUCLEOTIDE SEQUENCE</scope>
    <source>
        <strain evidence="2">DSM 53165</strain>
    </source>
</reference>
<keyword evidence="3" id="KW-1185">Reference proteome</keyword>
<protein>
    <submittedName>
        <fullName evidence="2">Uncharacterized protein</fullName>
    </submittedName>
</protein>
<comment type="caution">
    <text evidence="2">The sequence shown here is derived from an EMBL/GenBank/DDBJ whole genome shotgun (WGS) entry which is preliminary data.</text>
</comment>
<feature type="region of interest" description="Disordered" evidence="1">
    <location>
        <begin position="117"/>
        <end position="193"/>
    </location>
</feature>
<dbReference type="RefSeq" id="WP_224192568.1">
    <property type="nucleotide sequence ID" value="NZ_JAIRAU010000019.1"/>
</dbReference>
<sequence>MAGLLLRGLLAAAPVPEADEVLWIAPAGCPPSEALLAGIAARRGRELEPGLARVVARTTVVAPRRYRLELELDIRGRRENRALVARTCAALVDGAALLIALAVDGELDPATGAVAEEAVPEPAAPPEPLPEPGPELEPAVPPAPEPAVLPGPSPEPPAQPSSPAPAAPTSAPLAPAVPDLAASPPSRPRPGGFLRLHGLGEFGALPGPTGGGGLAGGLLWPWFRLELQANYLAPRTVEPLQTRVRASLFAAAVLGCVRLGDRRRLEFPVCLGLEAGGLAGAADGPSGHRTALGRWLAATAGLGAVVRVHPRVALFAFLQGLAAFQRGTFVLTAPREDLPLFDPGVGSGRLALGIELRFGEPR</sequence>
<dbReference type="EMBL" id="JAIRAU010000019">
    <property type="protein sequence ID" value="MBZ5710786.1"/>
    <property type="molecule type" value="Genomic_DNA"/>
</dbReference>
<dbReference type="Proteomes" id="UP001139031">
    <property type="component" value="Unassembled WGS sequence"/>
</dbReference>
<proteinExistence type="predicted"/>
<evidence type="ECO:0000256" key="1">
    <source>
        <dbReference type="SAM" id="MobiDB-lite"/>
    </source>
</evidence>
<gene>
    <name evidence="2" type="ORF">K7C98_16115</name>
</gene>
<feature type="compositionally biased region" description="Low complexity" evidence="1">
    <location>
        <begin position="167"/>
        <end position="184"/>
    </location>
</feature>
<evidence type="ECO:0000313" key="2">
    <source>
        <dbReference type="EMBL" id="MBZ5710786.1"/>
    </source>
</evidence>